<comment type="caution">
    <text evidence="12">The sequence shown here is derived from an EMBL/GenBank/DDBJ whole genome shotgun (WGS) entry which is preliminary data.</text>
</comment>
<evidence type="ECO:0000313" key="12">
    <source>
        <dbReference type="EMBL" id="RYV50612.1"/>
    </source>
</evidence>
<dbReference type="Pfam" id="PF09383">
    <property type="entry name" value="NIL"/>
    <property type="match status" value="1"/>
</dbReference>
<dbReference type="SMART" id="SM00382">
    <property type="entry name" value="AAA"/>
    <property type="match status" value="1"/>
</dbReference>
<gene>
    <name evidence="12" type="ORF">EUA98_12755</name>
</gene>
<dbReference type="PROSITE" id="PS00211">
    <property type="entry name" value="ABC_TRANSPORTER_1"/>
    <property type="match status" value="1"/>
</dbReference>
<dbReference type="PANTHER" id="PTHR43166:SF30">
    <property type="entry name" value="METHIONINE IMPORT ATP-BINDING PROTEIN METN"/>
    <property type="match status" value="1"/>
</dbReference>
<dbReference type="InterPro" id="IPR003439">
    <property type="entry name" value="ABC_transporter-like_ATP-bd"/>
</dbReference>
<evidence type="ECO:0000256" key="6">
    <source>
        <dbReference type="ARBA" id="ARBA00022967"/>
    </source>
</evidence>
<dbReference type="PANTHER" id="PTHR43166">
    <property type="entry name" value="AMINO ACID IMPORT ATP-BINDING PROTEIN"/>
    <property type="match status" value="1"/>
</dbReference>
<evidence type="ECO:0000256" key="1">
    <source>
        <dbReference type="ARBA" id="ARBA00005417"/>
    </source>
</evidence>
<evidence type="ECO:0000256" key="5">
    <source>
        <dbReference type="ARBA" id="ARBA00022840"/>
    </source>
</evidence>
<dbReference type="Gene3D" id="3.40.50.300">
    <property type="entry name" value="P-loop containing nucleotide triphosphate hydrolases"/>
    <property type="match status" value="1"/>
</dbReference>
<comment type="similarity">
    <text evidence="1">Belongs to the ABC transporter superfamily.</text>
</comment>
<dbReference type="InterPro" id="IPR003593">
    <property type="entry name" value="AAA+_ATPase"/>
</dbReference>
<keyword evidence="4" id="KW-0547">Nucleotide-binding</keyword>
<dbReference type="GO" id="GO:0005524">
    <property type="term" value="F:ATP binding"/>
    <property type="evidence" value="ECO:0007669"/>
    <property type="project" value="UniProtKB-KW"/>
</dbReference>
<dbReference type="InterPro" id="IPR017871">
    <property type="entry name" value="ABC_transporter-like_CS"/>
</dbReference>
<evidence type="ECO:0000256" key="3">
    <source>
        <dbReference type="ARBA" id="ARBA00022475"/>
    </source>
</evidence>
<dbReference type="InterPro" id="IPR018449">
    <property type="entry name" value="NIL_domain"/>
</dbReference>
<sequence>MSAMVCLQHVTKEFTAGKQTVRAVDDVSLEIERGEIFGVIGYSGAGKSTLVRLINALESPTSGTVVIDGETITGRTERQLRPVRARIGFIFQQFNLLGSRTVAGNVAYPLRVARWPKERREARVAELLEFVGLSDKARQYPDQLSGGQKQRVGIARALATSPGLLLADEATSALDPETTRDVLDLLRRVNTELGVTIVVISHEMSVVSYLCDRVAVMEAGKVVEEGDVYTIFSSPQQPVTRRFIATALHDRPGPDVVQRLRERHRGRIVTFGVRDGHGSGTFLSEQFRAHRVDGSIVYGGITDIGAKPLGSLTFELVGTEVDVDALLVTMREHTDVVEYGGPLTPTDTTVDEATADAATDDDARVEVAR</sequence>
<dbReference type="InterPro" id="IPR045865">
    <property type="entry name" value="ACT-like_dom_sf"/>
</dbReference>
<comment type="function">
    <text evidence="9">Part of the ABC transporter FtsEX involved in cellular division. Has ATPase activity.</text>
</comment>
<evidence type="ECO:0000256" key="10">
    <source>
        <dbReference type="ARBA" id="ARBA00063837"/>
    </source>
</evidence>
<proteinExistence type="inferred from homology"/>
<keyword evidence="13" id="KW-1185">Reference proteome</keyword>
<dbReference type="CDD" id="cd03258">
    <property type="entry name" value="ABC_MetN_methionine_transporter"/>
    <property type="match status" value="1"/>
</dbReference>
<comment type="subunit">
    <text evidence="10">Homodimer. Forms a membrane-associated complex with FtsX.</text>
</comment>
<evidence type="ECO:0000313" key="13">
    <source>
        <dbReference type="Proteomes" id="UP000293764"/>
    </source>
</evidence>
<reference evidence="12 13" key="1">
    <citation type="submission" date="2019-01" db="EMBL/GenBank/DDBJ databases">
        <title>Novel species of Cellulomonas.</title>
        <authorList>
            <person name="Liu Q."/>
            <person name="Xin Y.-H."/>
        </authorList>
    </citation>
    <scope>NUCLEOTIDE SEQUENCE [LARGE SCALE GENOMIC DNA]</scope>
    <source>
        <strain evidence="12 13">HLT2-17</strain>
    </source>
</reference>
<evidence type="ECO:0000256" key="9">
    <source>
        <dbReference type="ARBA" id="ARBA00054718"/>
    </source>
</evidence>
<evidence type="ECO:0000256" key="4">
    <source>
        <dbReference type="ARBA" id="ARBA00022741"/>
    </source>
</evidence>
<dbReference type="GO" id="GO:0005886">
    <property type="term" value="C:plasma membrane"/>
    <property type="evidence" value="ECO:0007669"/>
    <property type="project" value="UniProtKB-ARBA"/>
</dbReference>
<organism evidence="12 13">
    <name type="scientific">Pengzhenrongella frigida</name>
    <dbReference type="NCBI Taxonomy" id="1259133"/>
    <lineage>
        <taxon>Bacteria</taxon>
        <taxon>Bacillati</taxon>
        <taxon>Actinomycetota</taxon>
        <taxon>Actinomycetes</taxon>
        <taxon>Micrococcales</taxon>
        <taxon>Pengzhenrongella</taxon>
    </lineage>
</organism>
<dbReference type="EMBL" id="SDWW01000030">
    <property type="protein sequence ID" value="RYV50612.1"/>
    <property type="molecule type" value="Genomic_DNA"/>
</dbReference>
<feature type="domain" description="ABC transporter" evidence="11">
    <location>
        <begin position="5"/>
        <end position="244"/>
    </location>
</feature>
<dbReference type="PROSITE" id="PS50893">
    <property type="entry name" value="ABC_TRANSPORTER_2"/>
    <property type="match status" value="1"/>
</dbReference>
<accession>A0A4Q5MXX7</accession>
<dbReference type="FunFam" id="3.40.50.300:FF:000056">
    <property type="entry name" value="Cell division ATP-binding protein FtsE"/>
    <property type="match status" value="1"/>
</dbReference>
<evidence type="ECO:0000256" key="2">
    <source>
        <dbReference type="ARBA" id="ARBA00022448"/>
    </source>
</evidence>
<keyword evidence="5 12" id="KW-0067">ATP-binding</keyword>
<dbReference type="InterPro" id="IPR041701">
    <property type="entry name" value="MetN_ABC"/>
</dbReference>
<dbReference type="SUPFAM" id="SSF52540">
    <property type="entry name" value="P-loop containing nucleoside triphosphate hydrolases"/>
    <property type="match status" value="1"/>
</dbReference>
<evidence type="ECO:0000256" key="8">
    <source>
        <dbReference type="ARBA" id="ARBA00023136"/>
    </source>
</evidence>
<evidence type="ECO:0000259" key="11">
    <source>
        <dbReference type="PROSITE" id="PS50893"/>
    </source>
</evidence>
<keyword evidence="2" id="KW-0813">Transport</keyword>
<protein>
    <submittedName>
        <fullName evidence="12">Methionine ABC transporter ATP-binding protein</fullName>
    </submittedName>
</protein>
<keyword evidence="7" id="KW-0029">Amino-acid transport</keyword>
<dbReference type="RefSeq" id="WP_130103073.1">
    <property type="nucleotide sequence ID" value="NZ_SDWW01000030.1"/>
</dbReference>
<dbReference type="GO" id="GO:0006865">
    <property type="term" value="P:amino acid transport"/>
    <property type="evidence" value="ECO:0007669"/>
    <property type="project" value="UniProtKB-KW"/>
</dbReference>
<keyword evidence="6" id="KW-1278">Translocase</keyword>
<dbReference type="SMART" id="SM00930">
    <property type="entry name" value="NIL"/>
    <property type="match status" value="1"/>
</dbReference>
<evidence type="ECO:0000256" key="7">
    <source>
        <dbReference type="ARBA" id="ARBA00022970"/>
    </source>
</evidence>
<dbReference type="Gene3D" id="3.30.70.260">
    <property type="match status" value="1"/>
</dbReference>
<keyword evidence="3" id="KW-1003">Cell membrane</keyword>
<dbReference type="InterPro" id="IPR027417">
    <property type="entry name" value="P-loop_NTPase"/>
</dbReference>
<dbReference type="InterPro" id="IPR050086">
    <property type="entry name" value="MetN_ABC_transporter-like"/>
</dbReference>
<dbReference type="GO" id="GO:0016887">
    <property type="term" value="F:ATP hydrolysis activity"/>
    <property type="evidence" value="ECO:0007669"/>
    <property type="project" value="InterPro"/>
</dbReference>
<dbReference type="Proteomes" id="UP000293764">
    <property type="component" value="Unassembled WGS sequence"/>
</dbReference>
<dbReference type="SUPFAM" id="SSF55021">
    <property type="entry name" value="ACT-like"/>
    <property type="match status" value="1"/>
</dbReference>
<dbReference type="AlphaFoldDB" id="A0A4Q5MXX7"/>
<dbReference type="Pfam" id="PF00005">
    <property type="entry name" value="ABC_tran"/>
    <property type="match status" value="1"/>
</dbReference>
<dbReference type="OrthoDB" id="4283894at2"/>
<name>A0A4Q5MXX7_9MICO</name>
<keyword evidence="8" id="KW-0472">Membrane</keyword>